<reference evidence="2" key="1">
    <citation type="submission" date="2021-04" db="EMBL/GenBank/DDBJ databases">
        <title>Ouciella asimina sp. nov., isolated from the surface seawater in the hydrothermal field of Okinawa Trough.</title>
        <authorList>
            <person name="Shuang W."/>
        </authorList>
    </citation>
    <scope>NUCLEOTIDE SEQUENCE</scope>
    <source>
        <strain evidence="2">LXI357</strain>
    </source>
</reference>
<dbReference type="InterPro" id="IPR009875">
    <property type="entry name" value="PilZ_domain"/>
</dbReference>
<accession>A0A8T4IB13</accession>
<dbReference type="SUPFAM" id="SSF141371">
    <property type="entry name" value="PilZ domain-like"/>
    <property type="match status" value="1"/>
</dbReference>
<feature type="domain" description="PilZ" evidence="1">
    <location>
        <begin position="22"/>
        <end position="109"/>
    </location>
</feature>
<keyword evidence="3" id="KW-1185">Reference proteome</keyword>
<gene>
    <name evidence="2" type="ORF">J7S20_03565</name>
</gene>
<sequence length="111" mass="12261">MLDSVKPIQFAAEFEPAEPPARRRSERSCVSFDAKLGRGGLARTLCKVVDLSRHGCRIQTYSPMRENALIWLTLPGIGPRVARVAWAGDFLAGCAFEEPLDPQELDHLLAV</sequence>
<comment type="caution">
    <text evidence="2">The sequence shown here is derived from an EMBL/GenBank/DDBJ whole genome shotgun (WGS) entry which is preliminary data.</text>
</comment>
<dbReference type="Pfam" id="PF07238">
    <property type="entry name" value="PilZ"/>
    <property type="match status" value="1"/>
</dbReference>
<evidence type="ECO:0000313" key="3">
    <source>
        <dbReference type="Proteomes" id="UP000676996"/>
    </source>
</evidence>
<organism evidence="2 3">
    <name type="scientific">Stakelama marina</name>
    <dbReference type="NCBI Taxonomy" id="2826939"/>
    <lineage>
        <taxon>Bacteria</taxon>
        <taxon>Pseudomonadati</taxon>
        <taxon>Pseudomonadota</taxon>
        <taxon>Alphaproteobacteria</taxon>
        <taxon>Sphingomonadales</taxon>
        <taxon>Sphingomonadaceae</taxon>
        <taxon>Stakelama</taxon>
    </lineage>
</organism>
<dbReference type="EMBL" id="JAGRQC010000001">
    <property type="protein sequence ID" value="MBR0551581.1"/>
    <property type="molecule type" value="Genomic_DNA"/>
</dbReference>
<dbReference type="Proteomes" id="UP000676996">
    <property type="component" value="Unassembled WGS sequence"/>
</dbReference>
<dbReference type="GO" id="GO:0035438">
    <property type="term" value="F:cyclic-di-GMP binding"/>
    <property type="evidence" value="ECO:0007669"/>
    <property type="project" value="InterPro"/>
</dbReference>
<dbReference type="AlphaFoldDB" id="A0A8T4IB13"/>
<evidence type="ECO:0000259" key="1">
    <source>
        <dbReference type="Pfam" id="PF07238"/>
    </source>
</evidence>
<name>A0A8T4IB13_9SPHN</name>
<evidence type="ECO:0000313" key="2">
    <source>
        <dbReference type="EMBL" id="MBR0551581.1"/>
    </source>
</evidence>
<protein>
    <submittedName>
        <fullName evidence="2">PilZ domain-containing protein</fullName>
    </submittedName>
</protein>
<proteinExistence type="predicted"/>